<proteinExistence type="predicted"/>
<gene>
    <name evidence="1" type="ORF">HPP92_010717</name>
</gene>
<dbReference type="AlphaFoldDB" id="A0A835UXT9"/>
<dbReference type="OrthoDB" id="1726433at2759"/>
<dbReference type="EMBL" id="JADCNL010000005">
    <property type="protein sequence ID" value="KAG0479859.1"/>
    <property type="molecule type" value="Genomic_DNA"/>
</dbReference>
<dbReference type="Proteomes" id="UP000636800">
    <property type="component" value="Chromosome 5"/>
</dbReference>
<comment type="caution">
    <text evidence="1">The sequence shown here is derived from an EMBL/GenBank/DDBJ whole genome shotgun (WGS) entry which is preliminary data.</text>
</comment>
<evidence type="ECO:0000313" key="1">
    <source>
        <dbReference type="EMBL" id="KAG0479859.1"/>
    </source>
</evidence>
<protein>
    <submittedName>
        <fullName evidence="1">Uncharacterized protein</fullName>
    </submittedName>
</protein>
<evidence type="ECO:0000313" key="2">
    <source>
        <dbReference type="Proteomes" id="UP000636800"/>
    </source>
</evidence>
<name>A0A835UXT9_VANPL</name>
<accession>A0A835UXT9</accession>
<keyword evidence="2" id="KW-1185">Reference proteome</keyword>
<sequence length="117" mass="13245">MMRQNDKKIVVAILCEEEPNPPTMVDHYMHVEAHAATFRQAQVHMQEGTAPQTPARTRGVQSSKTAHMDYMFMSNRKPTKPTKSMHVCKPICTQEQHLRTGTVPKSEHPCTCSNSRA</sequence>
<reference evidence="1 2" key="1">
    <citation type="journal article" date="2020" name="Nat. Food">
        <title>A phased Vanilla planifolia genome enables genetic improvement of flavour and production.</title>
        <authorList>
            <person name="Hasing T."/>
            <person name="Tang H."/>
            <person name="Brym M."/>
            <person name="Khazi F."/>
            <person name="Huang T."/>
            <person name="Chambers A.H."/>
        </authorList>
    </citation>
    <scope>NUCLEOTIDE SEQUENCE [LARGE SCALE GENOMIC DNA]</scope>
    <source>
        <tissue evidence="1">Leaf</tissue>
    </source>
</reference>
<organism evidence="1 2">
    <name type="scientific">Vanilla planifolia</name>
    <name type="common">Vanilla</name>
    <dbReference type="NCBI Taxonomy" id="51239"/>
    <lineage>
        <taxon>Eukaryota</taxon>
        <taxon>Viridiplantae</taxon>
        <taxon>Streptophyta</taxon>
        <taxon>Embryophyta</taxon>
        <taxon>Tracheophyta</taxon>
        <taxon>Spermatophyta</taxon>
        <taxon>Magnoliopsida</taxon>
        <taxon>Liliopsida</taxon>
        <taxon>Asparagales</taxon>
        <taxon>Orchidaceae</taxon>
        <taxon>Vanilloideae</taxon>
        <taxon>Vanilleae</taxon>
        <taxon>Vanilla</taxon>
    </lineage>
</organism>